<keyword evidence="3" id="KW-1185">Reference proteome</keyword>
<dbReference type="AlphaFoldDB" id="A0AAV2J3A7"/>
<name>A0AAV2J3A7_KNICA</name>
<dbReference type="EMBL" id="OZ035832">
    <property type="protein sequence ID" value="CAL1570502.1"/>
    <property type="molecule type" value="Genomic_DNA"/>
</dbReference>
<dbReference type="Proteomes" id="UP001497482">
    <property type="component" value="Chromosome 10"/>
</dbReference>
<evidence type="ECO:0000313" key="3">
    <source>
        <dbReference type="Proteomes" id="UP001497482"/>
    </source>
</evidence>
<reference evidence="2 3" key="1">
    <citation type="submission" date="2024-04" db="EMBL/GenBank/DDBJ databases">
        <authorList>
            <person name="Waldvogel A.-M."/>
            <person name="Schoenle A."/>
        </authorList>
    </citation>
    <scope>NUCLEOTIDE SEQUENCE [LARGE SCALE GENOMIC DNA]</scope>
</reference>
<feature type="region of interest" description="Disordered" evidence="1">
    <location>
        <begin position="55"/>
        <end position="81"/>
    </location>
</feature>
<proteinExistence type="predicted"/>
<organism evidence="2 3">
    <name type="scientific">Knipowitschia caucasica</name>
    <name type="common">Caucasian dwarf goby</name>
    <name type="synonym">Pomatoschistus caucasicus</name>
    <dbReference type="NCBI Taxonomy" id="637954"/>
    <lineage>
        <taxon>Eukaryota</taxon>
        <taxon>Metazoa</taxon>
        <taxon>Chordata</taxon>
        <taxon>Craniata</taxon>
        <taxon>Vertebrata</taxon>
        <taxon>Euteleostomi</taxon>
        <taxon>Actinopterygii</taxon>
        <taxon>Neopterygii</taxon>
        <taxon>Teleostei</taxon>
        <taxon>Neoteleostei</taxon>
        <taxon>Acanthomorphata</taxon>
        <taxon>Gobiaria</taxon>
        <taxon>Gobiiformes</taxon>
        <taxon>Gobioidei</taxon>
        <taxon>Gobiidae</taxon>
        <taxon>Gobiinae</taxon>
        <taxon>Knipowitschia</taxon>
    </lineage>
</organism>
<protein>
    <submittedName>
        <fullName evidence="2">Uncharacterized protein</fullName>
    </submittedName>
</protein>
<evidence type="ECO:0000256" key="1">
    <source>
        <dbReference type="SAM" id="MobiDB-lite"/>
    </source>
</evidence>
<accession>A0AAV2J3A7</accession>
<gene>
    <name evidence="2" type="ORF">KC01_LOCUS2785</name>
</gene>
<evidence type="ECO:0000313" key="2">
    <source>
        <dbReference type="EMBL" id="CAL1570502.1"/>
    </source>
</evidence>
<sequence>MLSSGTRHRHTVLLLRLSPCLPPPHLCLFAPVEFPGHFLMQGVSVRLLQCGRSPALSPRLSSTLSPPVGSGSLDSSSRSRCSSRCTGLLGMQQALEAWRV</sequence>